<dbReference type="GO" id="GO:0030594">
    <property type="term" value="F:neurotransmitter receptor activity"/>
    <property type="evidence" value="ECO:0007669"/>
    <property type="project" value="TreeGrafter"/>
</dbReference>
<evidence type="ECO:0000256" key="3">
    <source>
        <dbReference type="ARBA" id="ARBA00022475"/>
    </source>
</evidence>
<dbReference type="PROSITE" id="PS50262">
    <property type="entry name" value="G_PROTEIN_RECEP_F1_2"/>
    <property type="match status" value="1"/>
</dbReference>
<dbReference type="AlphaFoldDB" id="A0A9P0GAQ6"/>
<evidence type="ECO:0000313" key="13">
    <source>
        <dbReference type="Proteomes" id="UP001153636"/>
    </source>
</evidence>
<dbReference type="Gene3D" id="1.20.1070.10">
    <property type="entry name" value="Rhodopsin 7-helix transmembrane proteins"/>
    <property type="match status" value="1"/>
</dbReference>
<keyword evidence="6" id="KW-0297">G-protein coupled receptor</keyword>
<evidence type="ECO:0000256" key="8">
    <source>
        <dbReference type="ARBA" id="ARBA00023170"/>
    </source>
</evidence>
<dbReference type="GO" id="GO:0004993">
    <property type="term" value="F:G protein-coupled serotonin receptor activity"/>
    <property type="evidence" value="ECO:0007669"/>
    <property type="project" value="TreeGrafter"/>
</dbReference>
<dbReference type="Proteomes" id="UP001153636">
    <property type="component" value="Chromosome 13"/>
</dbReference>
<evidence type="ECO:0000313" key="12">
    <source>
        <dbReference type="EMBL" id="CAH1102757.1"/>
    </source>
</evidence>
<dbReference type="InterPro" id="IPR000276">
    <property type="entry name" value="GPCR_Rhodpsn"/>
</dbReference>
<protein>
    <recommendedName>
        <fullName evidence="11">G-protein coupled receptors family 1 profile domain-containing protein</fullName>
    </recommendedName>
</protein>
<dbReference type="EMBL" id="OV651825">
    <property type="protein sequence ID" value="CAH1102757.1"/>
    <property type="molecule type" value="Genomic_DNA"/>
</dbReference>
<feature type="transmembrane region" description="Helical" evidence="10">
    <location>
        <begin position="198"/>
        <end position="226"/>
    </location>
</feature>
<evidence type="ECO:0000256" key="7">
    <source>
        <dbReference type="ARBA" id="ARBA00023136"/>
    </source>
</evidence>
<reference evidence="12" key="1">
    <citation type="submission" date="2022-01" db="EMBL/GenBank/DDBJ databases">
        <authorList>
            <person name="King R."/>
        </authorList>
    </citation>
    <scope>NUCLEOTIDE SEQUENCE</scope>
</reference>
<dbReference type="GO" id="GO:0045202">
    <property type="term" value="C:synapse"/>
    <property type="evidence" value="ECO:0007669"/>
    <property type="project" value="GOC"/>
</dbReference>
<proteinExistence type="inferred from homology"/>
<dbReference type="PANTHER" id="PTHR24247">
    <property type="entry name" value="5-HYDROXYTRYPTAMINE RECEPTOR"/>
    <property type="match status" value="1"/>
</dbReference>
<accession>A0A9P0GAQ6</accession>
<evidence type="ECO:0000256" key="4">
    <source>
        <dbReference type="ARBA" id="ARBA00022692"/>
    </source>
</evidence>
<organism evidence="12 13">
    <name type="scientific">Psylliodes chrysocephalus</name>
    <dbReference type="NCBI Taxonomy" id="3402493"/>
    <lineage>
        <taxon>Eukaryota</taxon>
        <taxon>Metazoa</taxon>
        <taxon>Ecdysozoa</taxon>
        <taxon>Arthropoda</taxon>
        <taxon>Hexapoda</taxon>
        <taxon>Insecta</taxon>
        <taxon>Pterygota</taxon>
        <taxon>Neoptera</taxon>
        <taxon>Endopterygota</taxon>
        <taxon>Coleoptera</taxon>
        <taxon>Polyphaga</taxon>
        <taxon>Cucujiformia</taxon>
        <taxon>Chrysomeloidea</taxon>
        <taxon>Chrysomelidae</taxon>
        <taxon>Galerucinae</taxon>
        <taxon>Alticini</taxon>
        <taxon>Psylliodes</taxon>
    </lineage>
</organism>
<evidence type="ECO:0000256" key="2">
    <source>
        <dbReference type="ARBA" id="ARBA00010663"/>
    </source>
</evidence>
<dbReference type="GO" id="GO:0005886">
    <property type="term" value="C:plasma membrane"/>
    <property type="evidence" value="ECO:0007669"/>
    <property type="project" value="UniProtKB-SubCell"/>
</dbReference>
<keyword evidence="3" id="KW-1003">Cell membrane</keyword>
<evidence type="ECO:0000256" key="10">
    <source>
        <dbReference type="SAM" id="Phobius"/>
    </source>
</evidence>
<dbReference type="PANTHER" id="PTHR24247:SF241">
    <property type="entry name" value="5-HYDROXYTRYPTAMINE RECEPTOR 2A-RELATED"/>
    <property type="match status" value="1"/>
</dbReference>
<dbReference type="GO" id="GO:0007198">
    <property type="term" value="P:adenylate cyclase-inhibiting serotonin receptor signaling pathway"/>
    <property type="evidence" value="ECO:0007669"/>
    <property type="project" value="TreeGrafter"/>
</dbReference>
<dbReference type="GO" id="GO:0007187">
    <property type="term" value="P:G protein-coupled receptor signaling pathway, coupled to cyclic nucleotide second messenger"/>
    <property type="evidence" value="ECO:0007669"/>
    <property type="project" value="TreeGrafter"/>
</dbReference>
<keyword evidence="5 10" id="KW-1133">Transmembrane helix</keyword>
<keyword evidence="4 10" id="KW-0812">Transmembrane</keyword>
<evidence type="ECO:0000256" key="6">
    <source>
        <dbReference type="ARBA" id="ARBA00023040"/>
    </source>
</evidence>
<dbReference type="PRINTS" id="PR00237">
    <property type="entry name" value="GPCRRHODOPSN"/>
</dbReference>
<feature type="domain" description="G-protein coupled receptors family 1 profile" evidence="11">
    <location>
        <begin position="181"/>
        <end position="220"/>
    </location>
</feature>
<evidence type="ECO:0000259" key="11">
    <source>
        <dbReference type="PROSITE" id="PS50262"/>
    </source>
</evidence>
<evidence type="ECO:0000256" key="1">
    <source>
        <dbReference type="ARBA" id="ARBA00004651"/>
    </source>
</evidence>
<keyword evidence="7 10" id="KW-0472">Membrane</keyword>
<dbReference type="OrthoDB" id="6767829at2759"/>
<evidence type="ECO:0000256" key="9">
    <source>
        <dbReference type="ARBA" id="ARBA00023224"/>
    </source>
</evidence>
<keyword evidence="13" id="KW-1185">Reference proteome</keyword>
<feature type="transmembrane region" description="Helical" evidence="10">
    <location>
        <begin position="161"/>
        <end position="191"/>
    </location>
</feature>
<comment type="similarity">
    <text evidence="2">Belongs to the G-protein coupled receptor 1 family.</text>
</comment>
<comment type="subcellular location">
    <subcellularLocation>
        <location evidence="1">Cell membrane</location>
        <topology evidence="1">Multi-pass membrane protein</topology>
    </subcellularLocation>
</comment>
<dbReference type="GO" id="GO:0030425">
    <property type="term" value="C:dendrite"/>
    <property type="evidence" value="ECO:0007669"/>
    <property type="project" value="TreeGrafter"/>
</dbReference>
<dbReference type="InterPro" id="IPR017452">
    <property type="entry name" value="GPCR_Rhodpsn_7TM"/>
</dbReference>
<keyword evidence="8" id="KW-0675">Receptor</keyword>
<dbReference type="Pfam" id="PF00001">
    <property type="entry name" value="7tm_1"/>
    <property type="match status" value="1"/>
</dbReference>
<evidence type="ECO:0000256" key="5">
    <source>
        <dbReference type="ARBA" id="ARBA00022989"/>
    </source>
</evidence>
<dbReference type="GO" id="GO:0007268">
    <property type="term" value="P:chemical synaptic transmission"/>
    <property type="evidence" value="ECO:0007669"/>
    <property type="project" value="TreeGrafter"/>
</dbReference>
<gene>
    <name evidence="12" type="ORF">PSYICH_LOCUS3588</name>
</gene>
<sequence>MKRVVFQKFYDGALIKICAFEKFYYCSGTEKFEKLLKLKFLDLDLTIVEKDIKRSFPEKKKKSLQHLLNQKFDLNYKESEDLKWYRTLLHGNTLPDEEGGPIVEPEVMLQFPPPTNETSLETLYRVNCTNVSTCFAANSFENSTNNETIVDVNDAEQLTDLILMGVLSVVLGLMILVTVIGNVFVIAAILLERNLQNVANYLIVSLAVADLMVACLVMPLGAVYVVNINRNLIDFFRHRVKNPKILSQNEIEALDQVICDTDSEEEVGGVRDISDESEGIETLMAFFISTVLLLIMQGDKSHNAKAGLDKFAIAVTIALLYGGRTPINLPNRGNYCVNFVRRNILRFVV</sequence>
<keyword evidence="9" id="KW-0807">Transducer</keyword>
<name>A0A9P0GAQ6_9CUCU</name>
<dbReference type="SUPFAM" id="SSF81321">
    <property type="entry name" value="Family A G protein-coupled receptor-like"/>
    <property type="match status" value="1"/>
</dbReference>